<proteinExistence type="predicted"/>
<protein>
    <recommendedName>
        <fullName evidence="3">Apple domain-containing protein</fullName>
    </recommendedName>
</protein>
<comment type="caution">
    <text evidence="1">The sequence shown here is derived from an EMBL/GenBank/DDBJ whole genome shotgun (WGS) entry which is preliminary data.</text>
</comment>
<dbReference type="AlphaFoldDB" id="A0A812PTT4"/>
<name>A0A812PTT4_9DINO</name>
<sequence>MITSPCGCSKLPSWKQLQCRSSNFRTWPMALWSLIGTMKIWVLLAIPVPAEEIAAPVTTDYGCFRGSEPPCKTRFGCTNGFALHCSMFDYFEGCEGWWKKGIVGGEAWECCQCRGPAPVSTATPTSQPVECWATPEKCPLSNAGSCCLRTAQCPEGYELAGALEICGQRTCGELNDYTWTEINNNSRNCWFGRESVTCQTCVYVADRTTTSRTRTTTSTATVTITVPSTAVWEPVGPVGESACRGRDVNDNSAGHYTVHERWSLESCKELCLQLYPRCKGVEYSPGRCEIWTRPQGIYISKPLGGFTCLRFGWPTEALIPLGVGTACRARSPTDNFQARGGLQSPVLRRSHVFRHRIQPGAL</sequence>
<dbReference type="EMBL" id="CAJNDS010002136">
    <property type="protein sequence ID" value="CAE7346514.1"/>
    <property type="molecule type" value="Genomic_DNA"/>
</dbReference>
<evidence type="ECO:0000313" key="2">
    <source>
        <dbReference type="Proteomes" id="UP000604046"/>
    </source>
</evidence>
<gene>
    <name evidence="1" type="ORF">SNAT2548_LOCUS18175</name>
</gene>
<reference evidence="1" key="1">
    <citation type="submission" date="2021-02" db="EMBL/GenBank/DDBJ databases">
        <authorList>
            <person name="Dougan E. K."/>
            <person name="Rhodes N."/>
            <person name="Thang M."/>
            <person name="Chan C."/>
        </authorList>
    </citation>
    <scope>NUCLEOTIDE SEQUENCE</scope>
</reference>
<dbReference type="Proteomes" id="UP000604046">
    <property type="component" value="Unassembled WGS sequence"/>
</dbReference>
<dbReference type="OrthoDB" id="406778at2759"/>
<keyword evidence="2" id="KW-1185">Reference proteome</keyword>
<evidence type="ECO:0008006" key="3">
    <source>
        <dbReference type="Google" id="ProtNLM"/>
    </source>
</evidence>
<evidence type="ECO:0000313" key="1">
    <source>
        <dbReference type="EMBL" id="CAE7346514.1"/>
    </source>
</evidence>
<organism evidence="1 2">
    <name type="scientific">Symbiodinium natans</name>
    <dbReference type="NCBI Taxonomy" id="878477"/>
    <lineage>
        <taxon>Eukaryota</taxon>
        <taxon>Sar</taxon>
        <taxon>Alveolata</taxon>
        <taxon>Dinophyceae</taxon>
        <taxon>Suessiales</taxon>
        <taxon>Symbiodiniaceae</taxon>
        <taxon>Symbiodinium</taxon>
    </lineage>
</organism>
<accession>A0A812PTT4</accession>